<evidence type="ECO:0000256" key="1">
    <source>
        <dbReference type="ARBA" id="ARBA00004429"/>
    </source>
</evidence>
<dbReference type="InterPro" id="IPR020846">
    <property type="entry name" value="MFS_dom"/>
</dbReference>
<dbReference type="AlphaFoldDB" id="A0A6A5WAS0"/>
<dbReference type="GO" id="GO:0022857">
    <property type="term" value="F:transmembrane transporter activity"/>
    <property type="evidence" value="ECO:0007669"/>
    <property type="project" value="InterPro"/>
</dbReference>
<feature type="transmembrane region" description="Helical" evidence="3">
    <location>
        <begin position="323"/>
        <end position="346"/>
    </location>
</feature>
<evidence type="ECO:0000256" key="3">
    <source>
        <dbReference type="SAM" id="Phobius"/>
    </source>
</evidence>
<keyword evidence="2" id="KW-1003">Cell membrane</keyword>
<dbReference type="PANTHER" id="PTHR43702:SF5">
    <property type="entry name" value="MAJOR FACILITATOR SUPERFAMILY (MFS) PROFILE DOMAIN-CONTAINING PROTEIN"/>
    <property type="match status" value="1"/>
</dbReference>
<feature type="transmembrane region" description="Helical" evidence="3">
    <location>
        <begin position="58"/>
        <end position="78"/>
    </location>
</feature>
<keyword evidence="3" id="KW-0472">Membrane</keyword>
<dbReference type="SUPFAM" id="SSF103473">
    <property type="entry name" value="MFS general substrate transporter"/>
    <property type="match status" value="1"/>
</dbReference>
<name>A0A6A5WAS0_9PLEO</name>
<feature type="transmembrane region" description="Helical" evidence="3">
    <location>
        <begin position="98"/>
        <end position="119"/>
    </location>
</feature>
<feature type="transmembrane region" description="Helical" evidence="3">
    <location>
        <begin position="227"/>
        <end position="246"/>
    </location>
</feature>
<feature type="transmembrane region" description="Helical" evidence="3">
    <location>
        <begin position="126"/>
        <end position="145"/>
    </location>
</feature>
<dbReference type="InterPro" id="IPR036259">
    <property type="entry name" value="MFS_trans_sf"/>
</dbReference>
<feature type="transmembrane region" description="Helical" evidence="3">
    <location>
        <begin position="353"/>
        <end position="370"/>
    </location>
</feature>
<dbReference type="PROSITE" id="PS50850">
    <property type="entry name" value="MFS"/>
    <property type="match status" value="1"/>
</dbReference>
<dbReference type="Gene3D" id="1.20.1250.20">
    <property type="entry name" value="MFS general substrate transporter like domains"/>
    <property type="match status" value="2"/>
</dbReference>
<feature type="transmembrane region" description="Helical" evidence="3">
    <location>
        <begin position="279"/>
        <end position="303"/>
    </location>
</feature>
<reference evidence="5" key="1">
    <citation type="journal article" date="2020" name="Stud. Mycol.">
        <title>101 Dothideomycetes genomes: a test case for predicting lifestyles and emergence of pathogens.</title>
        <authorList>
            <person name="Haridas S."/>
            <person name="Albert R."/>
            <person name="Binder M."/>
            <person name="Bloem J."/>
            <person name="Labutti K."/>
            <person name="Salamov A."/>
            <person name="Andreopoulos B."/>
            <person name="Baker S."/>
            <person name="Barry K."/>
            <person name="Bills G."/>
            <person name="Bluhm B."/>
            <person name="Cannon C."/>
            <person name="Castanera R."/>
            <person name="Culley D."/>
            <person name="Daum C."/>
            <person name="Ezra D."/>
            <person name="Gonzalez J."/>
            <person name="Henrissat B."/>
            <person name="Kuo A."/>
            <person name="Liang C."/>
            <person name="Lipzen A."/>
            <person name="Lutzoni F."/>
            <person name="Magnuson J."/>
            <person name="Mondo S."/>
            <person name="Nolan M."/>
            <person name="Ohm R."/>
            <person name="Pangilinan J."/>
            <person name="Park H.-J."/>
            <person name="Ramirez L."/>
            <person name="Alfaro M."/>
            <person name="Sun H."/>
            <person name="Tritt A."/>
            <person name="Yoshinaga Y."/>
            <person name="Zwiers L.-H."/>
            <person name="Turgeon B."/>
            <person name="Goodwin S."/>
            <person name="Spatafora J."/>
            <person name="Crous P."/>
            <person name="Grigoriev I."/>
        </authorList>
    </citation>
    <scope>NUCLEOTIDE SEQUENCE</scope>
    <source>
        <strain evidence="5">CBS 123094</strain>
    </source>
</reference>
<dbReference type="InterPro" id="IPR011701">
    <property type="entry name" value="MFS"/>
</dbReference>
<evidence type="ECO:0000313" key="5">
    <source>
        <dbReference type="EMBL" id="KAF1999003.1"/>
    </source>
</evidence>
<dbReference type="InterPro" id="IPR050375">
    <property type="entry name" value="MFS_TsgA-like"/>
</dbReference>
<dbReference type="PANTHER" id="PTHR43702">
    <property type="entry name" value="L-FUCOSE-PROTON SYMPORTER"/>
    <property type="match status" value="1"/>
</dbReference>
<evidence type="ECO:0000313" key="6">
    <source>
        <dbReference type="Proteomes" id="UP000799779"/>
    </source>
</evidence>
<dbReference type="GO" id="GO:0005886">
    <property type="term" value="C:plasma membrane"/>
    <property type="evidence" value="ECO:0007669"/>
    <property type="project" value="UniProtKB-SubCell"/>
</dbReference>
<evidence type="ECO:0000256" key="2">
    <source>
        <dbReference type="ARBA" id="ARBA00022475"/>
    </source>
</evidence>
<feature type="transmembrane region" description="Helical" evidence="3">
    <location>
        <begin position="446"/>
        <end position="466"/>
    </location>
</feature>
<keyword evidence="3" id="KW-0812">Transmembrane</keyword>
<keyword evidence="6" id="KW-1185">Reference proteome</keyword>
<feature type="transmembrane region" description="Helical" evidence="3">
    <location>
        <begin position="416"/>
        <end position="434"/>
    </location>
</feature>
<organism evidence="5 6">
    <name type="scientific">Amniculicola lignicola CBS 123094</name>
    <dbReference type="NCBI Taxonomy" id="1392246"/>
    <lineage>
        <taxon>Eukaryota</taxon>
        <taxon>Fungi</taxon>
        <taxon>Dikarya</taxon>
        <taxon>Ascomycota</taxon>
        <taxon>Pezizomycotina</taxon>
        <taxon>Dothideomycetes</taxon>
        <taxon>Pleosporomycetidae</taxon>
        <taxon>Pleosporales</taxon>
        <taxon>Amniculicolaceae</taxon>
        <taxon>Amniculicola</taxon>
    </lineage>
</organism>
<dbReference type="EMBL" id="ML977599">
    <property type="protein sequence ID" value="KAF1999003.1"/>
    <property type="molecule type" value="Genomic_DNA"/>
</dbReference>
<feature type="domain" description="Major facilitator superfamily (MFS) profile" evidence="4">
    <location>
        <begin position="60"/>
        <end position="469"/>
    </location>
</feature>
<keyword evidence="3" id="KW-1133">Transmembrane helix</keyword>
<evidence type="ECO:0000259" key="4">
    <source>
        <dbReference type="PROSITE" id="PS50850"/>
    </source>
</evidence>
<feature type="transmembrane region" description="Helical" evidence="3">
    <location>
        <begin position="382"/>
        <end position="404"/>
    </location>
</feature>
<dbReference type="Pfam" id="PF07690">
    <property type="entry name" value="MFS_1"/>
    <property type="match status" value="1"/>
</dbReference>
<dbReference type="OrthoDB" id="546893at2759"/>
<sequence>MGIGKLFGGSQEPTLEEVHAQQGRRPSAAEAIAVDRRRKSVSDRQITGASQITTRQSIVPVSLVTLLFFLWGFAYGLLDVLNSRFQVALNITQGESSGLQAAYFGAYFIGPLTYSGWFLRKFGYRYTFMLGLSIYCVGALMFWPSAVKRSFGGFCGAMFIVGSGLSTLETSANPYIAVCGPPKWSEFRLELSQSFQAVGSVVAPVLASFVIFKNVGEDGQSLESVQWVYLGIAIFVGLLAIVFYFAPIPEVTDADMADQAEMTTGATNYDGDKPMRKQYMLFFGVAAQFSYVGAQVGIASFFINYFTQARPDLNITKGHQQGANFYAIAQGLFAIGRFSAAGLMIFVKPRWVLLTYQTLIMVFIAAAIGVDTGNGGRSPNWGGLSMLMIVLFFESCIFPTIFALSLRGLGRHTKRGASFLVASVCGGAVVPAILGNVADKIGTRKAMVVPLAFFIVAWSFPIYLNISKGKELDAYRESHVGTSDGAIDPDSKLGSISGAGGLHGKDLEAARVEEIKRY</sequence>
<gene>
    <name evidence="5" type="ORF">P154DRAFT_523622</name>
</gene>
<protein>
    <submittedName>
        <fullName evidence="5">MFS general substrate transporter</fullName>
    </submittedName>
</protein>
<proteinExistence type="predicted"/>
<dbReference type="Proteomes" id="UP000799779">
    <property type="component" value="Unassembled WGS sequence"/>
</dbReference>
<accession>A0A6A5WAS0</accession>
<comment type="subcellular location">
    <subcellularLocation>
        <location evidence="1">Cell inner membrane</location>
        <topology evidence="1">Multi-pass membrane protein</topology>
    </subcellularLocation>
</comment>